<evidence type="ECO:0000256" key="1">
    <source>
        <dbReference type="SAM" id="MobiDB-lite"/>
    </source>
</evidence>
<proteinExistence type="predicted"/>
<accession>A0A6C1E713</accession>
<reference evidence="2 3" key="1">
    <citation type="journal article" date="2019" name="BMC Genomics">
        <title>Chromosome level assembly and comparative genome analysis confirm lager-brewing yeasts originated from a single hybridization.</title>
        <authorList>
            <person name="Salazar A.N."/>
            <person name="Gorter de Vries A.R."/>
            <person name="van den Broek M."/>
            <person name="Brouwers N."/>
            <person name="de la Torre Cortes P."/>
            <person name="Kuijpers N.G.A."/>
            <person name="Daran J.G."/>
            <person name="Abeel T."/>
        </authorList>
    </citation>
    <scope>NUCLEOTIDE SEQUENCE [LARGE SCALE GENOMIC DNA]</scope>
    <source>
        <strain evidence="2 3">CBS 1483</strain>
    </source>
</reference>
<dbReference type="SUPFAM" id="SSF57756">
    <property type="entry name" value="Retrovirus zinc finger-like domains"/>
    <property type="match status" value="1"/>
</dbReference>
<dbReference type="Proteomes" id="UP000501346">
    <property type="component" value="Chromosome SeV"/>
</dbReference>
<evidence type="ECO:0000313" key="3">
    <source>
        <dbReference type="Proteomes" id="UP000501346"/>
    </source>
</evidence>
<protein>
    <recommendedName>
        <fullName evidence="4">YER137C-like protein</fullName>
    </recommendedName>
</protein>
<name>A0A6C1E713_SACPS</name>
<dbReference type="Pfam" id="PF16588">
    <property type="entry name" value="zf-C2H2_10"/>
    <property type="match status" value="1"/>
</dbReference>
<dbReference type="EMBL" id="CP049002">
    <property type="protein sequence ID" value="QID84673.1"/>
    <property type="molecule type" value="Genomic_DNA"/>
</dbReference>
<dbReference type="AlphaFoldDB" id="A0A6C1E713"/>
<dbReference type="OrthoDB" id="4069967at2759"/>
<dbReference type="GO" id="GO:0003676">
    <property type="term" value="F:nucleic acid binding"/>
    <property type="evidence" value="ECO:0007669"/>
    <property type="project" value="InterPro"/>
</dbReference>
<dbReference type="InterPro" id="IPR036875">
    <property type="entry name" value="Znf_CCHC_sf"/>
</dbReference>
<evidence type="ECO:0000313" key="2">
    <source>
        <dbReference type="EMBL" id="QID84673.1"/>
    </source>
</evidence>
<organism evidence="2 3">
    <name type="scientific">Saccharomyces pastorianus</name>
    <name type="common">Lager yeast</name>
    <name type="synonym">Saccharomyces cerevisiae x Saccharomyces eubayanus</name>
    <dbReference type="NCBI Taxonomy" id="27292"/>
    <lineage>
        <taxon>Eukaryota</taxon>
        <taxon>Fungi</taxon>
        <taxon>Dikarya</taxon>
        <taxon>Ascomycota</taxon>
        <taxon>Saccharomycotina</taxon>
        <taxon>Saccharomycetes</taxon>
        <taxon>Saccharomycetales</taxon>
        <taxon>Saccharomycetaceae</taxon>
        <taxon>Saccharomyces</taxon>
    </lineage>
</organism>
<feature type="region of interest" description="Disordered" evidence="1">
    <location>
        <begin position="94"/>
        <end position="121"/>
    </location>
</feature>
<keyword evidence="3" id="KW-1185">Reference proteome</keyword>
<evidence type="ECO:0008006" key="4">
    <source>
        <dbReference type="Google" id="ProtNLM"/>
    </source>
</evidence>
<dbReference type="GO" id="GO:0008270">
    <property type="term" value="F:zinc ion binding"/>
    <property type="evidence" value="ECO:0007669"/>
    <property type="project" value="InterPro"/>
</dbReference>
<sequence>MSKASNKTDDDIVRLSQAMDVLAKLIISKQKDGSQLQVEYKHKLKELEKVINLLLSLNDSAGTSVMDANGLDTVLRNGIEVLERDDRRYALIPIKPKYEGDSTDTPQDAASKKSDKKKKNKIKCSFCHQPGHTRARCETRLAQPPKE</sequence>
<gene>
    <name evidence="2" type="ORF">GRS66_007191</name>
</gene>